<dbReference type="InterPro" id="IPR013087">
    <property type="entry name" value="Znf_C2H2_type"/>
</dbReference>
<feature type="region of interest" description="Disordered" evidence="1">
    <location>
        <begin position="158"/>
        <end position="177"/>
    </location>
</feature>
<feature type="domain" description="C2H2-type" evidence="2">
    <location>
        <begin position="138"/>
        <end position="160"/>
    </location>
</feature>
<protein>
    <recommendedName>
        <fullName evidence="2">C2H2-type domain-containing protein</fullName>
    </recommendedName>
</protein>
<dbReference type="Proteomes" id="UP000800094">
    <property type="component" value="Unassembled WGS sequence"/>
</dbReference>
<dbReference type="PROSITE" id="PS00028">
    <property type="entry name" value="ZINC_FINGER_C2H2_1"/>
    <property type="match status" value="1"/>
</dbReference>
<feature type="region of interest" description="Disordered" evidence="1">
    <location>
        <begin position="1"/>
        <end position="112"/>
    </location>
</feature>
<feature type="compositionally biased region" description="Low complexity" evidence="1">
    <location>
        <begin position="75"/>
        <end position="94"/>
    </location>
</feature>
<accession>A0A6A6I4X4</accession>
<dbReference type="EMBL" id="ML987200">
    <property type="protein sequence ID" value="KAF2245366.1"/>
    <property type="molecule type" value="Genomic_DNA"/>
</dbReference>
<dbReference type="Pfam" id="PF12874">
    <property type="entry name" value="zf-met"/>
    <property type="match status" value="1"/>
</dbReference>
<keyword evidence="4" id="KW-1185">Reference proteome</keyword>
<dbReference type="RefSeq" id="XP_033680370.1">
    <property type="nucleotide sequence ID" value="XM_033836196.1"/>
</dbReference>
<gene>
    <name evidence="3" type="ORF">BU26DRAFT_67653</name>
</gene>
<dbReference type="Gene3D" id="3.30.160.60">
    <property type="entry name" value="Classic Zinc Finger"/>
    <property type="match status" value="1"/>
</dbReference>
<sequence>MISDTAPAIREEPNLHPTDVPDTIPLTDLGHEPHLLSPPKISQLDNVGSGHASLSPSFHSSDNLENFSPHSQLWSNSEHSSPYRSSSSATSLNSAGQHPVEKAEACRNSKVEIPRADGPAHRRCRHAAKVEARQANVCMLCGLSFTCAKDLKRHESSAKHRKRLQSPSCPDSSQPQQYACVCGKKYPREDSLLRHFRTSNTSPQDSTHRPIPHS</sequence>
<dbReference type="GeneID" id="54589526"/>
<feature type="compositionally biased region" description="Low complexity" evidence="1">
    <location>
        <begin position="165"/>
        <end position="177"/>
    </location>
</feature>
<reference evidence="3" key="1">
    <citation type="journal article" date="2020" name="Stud. Mycol.">
        <title>101 Dothideomycetes genomes: a test case for predicting lifestyles and emergence of pathogens.</title>
        <authorList>
            <person name="Haridas S."/>
            <person name="Albert R."/>
            <person name="Binder M."/>
            <person name="Bloem J."/>
            <person name="Labutti K."/>
            <person name="Salamov A."/>
            <person name="Andreopoulos B."/>
            <person name="Baker S."/>
            <person name="Barry K."/>
            <person name="Bills G."/>
            <person name="Bluhm B."/>
            <person name="Cannon C."/>
            <person name="Castanera R."/>
            <person name="Culley D."/>
            <person name="Daum C."/>
            <person name="Ezra D."/>
            <person name="Gonzalez J."/>
            <person name="Henrissat B."/>
            <person name="Kuo A."/>
            <person name="Liang C."/>
            <person name="Lipzen A."/>
            <person name="Lutzoni F."/>
            <person name="Magnuson J."/>
            <person name="Mondo S."/>
            <person name="Nolan M."/>
            <person name="Ohm R."/>
            <person name="Pangilinan J."/>
            <person name="Park H.-J."/>
            <person name="Ramirez L."/>
            <person name="Alfaro M."/>
            <person name="Sun H."/>
            <person name="Tritt A."/>
            <person name="Yoshinaga Y."/>
            <person name="Zwiers L.-H."/>
            <person name="Turgeon B."/>
            <person name="Goodwin S."/>
            <person name="Spatafora J."/>
            <person name="Crous P."/>
            <person name="Grigoriev I."/>
        </authorList>
    </citation>
    <scope>NUCLEOTIDE SEQUENCE</scope>
    <source>
        <strain evidence="3">CBS 122368</strain>
    </source>
</reference>
<evidence type="ECO:0000259" key="2">
    <source>
        <dbReference type="PROSITE" id="PS00028"/>
    </source>
</evidence>
<feature type="compositionally biased region" description="Basic and acidic residues" evidence="1">
    <location>
        <begin position="99"/>
        <end position="112"/>
    </location>
</feature>
<proteinExistence type="predicted"/>
<dbReference type="InterPro" id="IPR036236">
    <property type="entry name" value="Znf_C2H2_sf"/>
</dbReference>
<organism evidence="3 4">
    <name type="scientific">Trematosphaeria pertusa</name>
    <dbReference type="NCBI Taxonomy" id="390896"/>
    <lineage>
        <taxon>Eukaryota</taxon>
        <taxon>Fungi</taxon>
        <taxon>Dikarya</taxon>
        <taxon>Ascomycota</taxon>
        <taxon>Pezizomycotina</taxon>
        <taxon>Dothideomycetes</taxon>
        <taxon>Pleosporomycetidae</taxon>
        <taxon>Pleosporales</taxon>
        <taxon>Massarineae</taxon>
        <taxon>Trematosphaeriaceae</taxon>
        <taxon>Trematosphaeria</taxon>
    </lineage>
</organism>
<feature type="compositionally biased region" description="Polar residues" evidence="1">
    <location>
        <begin position="52"/>
        <end position="74"/>
    </location>
</feature>
<feature type="region of interest" description="Disordered" evidence="1">
    <location>
        <begin position="192"/>
        <end position="214"/>
    </location>
</feature>
<dbReference type="AlphaFoldDB" id="A0A6A6I4X4"/>
<dbReference type="SUPFAM" id="SSF57667">
    <property type="entry name" value="beta-beta-alpha zinc fingers"/>
    <property type="match status" value="1"/>
</dbReference>
<name>A0A6A6I4X4_9PLEO</name>
<evidence type="ECO:0000313" key="3">
    <source>
        <dbReference type="EMBL" id="KAF2245366.1"/>
    </source>
</evidence>
<evidence type="ECO:0000256" key="1">
    <source>
        <dbReference type="SAM" id="MobiDB-lite"/>
    </source>
</evidence>
<evidence type="ECO:0000313" key="4">
    <source>
        <dbReference type="Proteomes" id="UP000800094"/>
    </source>
</evidence>